<organism evidence="1">
    <name type="scientific">uncultured Caudovirales phage</name>
    <dbReference type="NCBI Taxonomy" id="2100421"/>
    <lineage>
        <taxon>Viruses</taxon>
        <taxon>Duplodnaviria</taxon>
        <taxon>Heunggongvirae</taxon>
        <taxon>Uroviricota</taxon>
        <taxon>Caudoviricetes</taxon>
        <taxon>Peduoviridae</taxon>
        <taxon>Maltschvirus</taxon>
        <taxon>Maltschvirus maltsch</taxon>
    </lineage>
</organism>
<accession>A0A6J7W4T5</accession>
<reference evidence="1" key="1">
    <citation type="submission" date="2020-05" db="EMBL/GenBank/DDBJ databases">
        <authorList>
            <person name="Chiriac C."/>
            <person name="Salcher M."/>
            <person name="Ghai R."/>
            <person name="Kavagutti S V."/>
        </authorList>
    </citation>
    <scope>NUCLEOTIDE SEQUENCE</scope>
</reference>
<proteinExistence type="predicted"/>
<evidence type="ECO:0000313" key="1">
    <source>
        <dbReference type="EMBL" id="CAB5151078.1"/>
    </source>
</evidence>
<sequence>MELNLYANLVGKKGLPYPVVNFDMKSAEILQGHTTISIHYNSEEGWTDLHGRQYRVTSKPHTFNPLRLVK</sequence>
<name>A0A6J7W4T5_9CAUD</name>
<gene>
    <name evidence="1" type="ORF">UFOVP148_22</name>
</gene>
<dbReference type="EMBL" id="LR798197">
    <property type="protein sequence ID" value="CAB5151078.1"/>
    <property type="molecule type" value="Genomic_DNA"/>
</dbReference>
<protein>
    <submittedName>
        <fullName evidence="1">Uncharacterized protein</fullName>
    </submittedName>
</protein>